<dbReference type="EMBL" id="BX293980">
    <property type="protein sequence ID" value="CAE77539.1"/>
    <property type="molecule type" value="Genomic_DNA"/>
</dbReference>
<sequence length="46" mass="5683">MNTFLKNSNTIIVNEEVKKTLKEFVEQISQKLEKIDFENINIYYWW</sequence>
<dbReference type="KEGG" id="mmy:MSC_0929"/>
<reference evidence="1 2" key="1">
    <citation type="journal article" date="2004" name="Genome Res.">
        <title>The genome sequence of Mycoplasma mycoides subsp. mycoides SC type strain PG1T, the causative agent of contagious bovine pleuropneumonia (CBPP).</title>
        <authorList>
            <person name="Westberg J."/>
            <person name="Persson A."/>
            <person name="Holmberg A."/>
            <person name="Goesmann A."/>
            <person name="Lundeberg J."/>
            <person name="Johansson K.-E."/>
            <person name="Pettersson B."/>
            <person name="Uhlen M."/>
        </authorList>
    </citation>
    <scope>NUCLEOTIDE SEQUENCE [LARGE SCALE GENOMIC DNA]</scope>
    <source>
        <strain evidence="1 2">PG1</strain>
    </source>
</reference>
<dbReference type="PATRIC" id="fig|272632.4.peg.1006"/>
<organism evidence="1 2">
    <name type="scientific">Mycoplasma mycoides subsp. mycoides SC (strain CCUG 32753 / NCTC 10114 / PG1)</name>
    <dbReference type="NCBI Taxonomy" id="272632"/>
    <lineage>
        <taxon>Bacteria</taxon>
        <taxon>Bacillati</taxon>
        <taxon>Mycoplasmatota</taxon>
        <taxon>Mollicutes</taxon>
        <taxon>Mycoplasmataceae</taxon>
        <taxon>Mycoplasma</taxon>
    </lineage>
</organism>
<evidence type="ECO:0000313" key="1">
    <source>
        <dbReference type="EMBL" id="CAE77539.1"/>
    </source>
</evidence>
<gene>
    <name evidence="1" type="ordered locus">MSC_0929</name>
</gene>
<dbReference type="AlphaFoldDB" id="Q6MS51"/>
<dbReference type="HOGENOM" id="CLU_3186067_0_0_14"/>
<name>Q6MS51_MYCMS</name>
<accession>Q6MS51</accession>
<proteinExistence type="predicted"/>
<dbReference type="Proteomes" id="UP000001016">
    <property type="component" value="Chromosome"/>
</dbReference>
<keyword evidence="2" id="KW-1185">Reference proteome</keyword>
<protein>
    <submittedName>
        <fullName evidence="1">Uncharacterized protein</fullName>
    </submittedName>
</protein>
<evidence type="ECO:0000313" key="2">
    <source>
        <dbReference type="Proteomes" id="UP000001016"/>
    </source>
</evidence>